<evidence type="ECO:0000256" key="11">
    <source>
        <dbReference type="ARBA" id="ARBA00023316"/>
    </source>
</evidence>
<dbReference type="SUPFAM" id="SSF63418">
    <property type="entry name" value="MurE/MurF N-terminal domain"/>
    <property type="match status" value="1"/>
</dbReference>
<feature type="binding site" evidence="12">
    <location>
        <position position="177"/>
    </location>
    <ligand>
        <name>UDP-N-acetyl-alpha-D-muramoyl-L-alanyl-D-glutamate</name>
        <dbReference type="ChEBI" id="CHEBI:83900"/>
    </ligand>
</feature>
<dbReference type="InterPro" id="IPR036615">
    <property type="entry name" value="Mur_ligase_C_dom_sf"/>
</dbReference>
<dbReference type="Pfam" id="PF02875">
    <property type="entry name" value="Mur_ligase_C"/>
    <property type="match status" value="1"/>
</dbReference>
<keyword evidence="10 12" id="KW-0131">Cell cycle</keyword>
<dbReference type="Gene3D" id="3.40.1190.10">
    <property type="entry name" value="Mur-like, catalytic domain"/>
    <property type="match status" value="1"/>
</dbReference>
<comment type="pathway">
    <text evidence="1 12 13">Cell wall biogenesis; peptidoglycan biosynthesis.</text>
</comment>
<keyword evidence="7 12" id="KW-0067">ATP-binding</keyword>
<evidence type="ECO:0000256" key="5">
    <source>
        <dbReference type="ARBA" id="ARBA00022618"/>
    </source>
</evidence>
<dbReference type="NCBIfam" id="TIGR01085">
    <property type="entry name" value="murE"/>
    <property type="match status" value="1"/>
</dbReference>
<dbReference type="Gene3D" id="3.90.190.20">
    <property type="entry name" value="Mur ligase, C-terminal domain"/>
    <property type="match status" value="1"/>
</dbReference>
<evidence type="ECO:0000313" key="17">
    <source>
        <dbReference type="EMBL" id="MDP5275648.1"/>
    </source>
</evidence>
<protein>
    <recommendedName>
        <fullName evidence="12">UDP-N-acetylmuramoyl-L-alanyl-D-glutamate--2,6-diaminopimelate ligase</fullName>
        <ecNumber evidence="12">6.3.2.13</ecNumber>
    </recommendedName>
    <alternativeName>
        <fullName evidence="12">Meso-A2pm-adding enzyme</fullName>
    </alternativeName>
    <alternativeName>
        <fullName evidence="12">Meso-diaminopimelate-adding enzyme</fullName>
    </alternativeName>
    <alternativeName>
        <fullName evidence="12">UDP-MurNAc-L-Ala-D-Glu:meso-diaminopimelate ligase</fullName>
    </alternativeName>
    <alternativeName>
        <fullName evidence="12">UDP-MurNAc-tripeptide synthetase</fullName>
    </alternativeName>
    <alternativeName>
        <fullName evidence="12">UDP-N-acetylmuramyl-tripeptide synthetase</fullName>
    </alternativeName>
</protein>
<evidence type="ECO:0000313" key="18">
    <source>
        <dbReference type="Proteomes" id="UP001231941"/>
    </source>
</evidence>
<feature type="binding site" evidence="12">
    <location>
        <position position="468"/>
    </location>
    <ligand>
        <name>meso-2,6-diaminopimelate</name>
        <dbReference type="ChEBI" id="CHEBI:57791"/>
    </ligand>
</feature>
<proteinExistence type="inferred from homology"/>
<accession>A0ABT9J211</accession>
<dbReference type="InterPro" id="IPR018109">
    <property type="entry name" value="Folylpolyglutamate_synth_CS"/>
</dbReference>
<feature type="binding site" evidence="12">
    <location>
        <begin position="409"/>
        <end position="412"/>
    </location>
    <ligand>
        <name>meso-2,6-diaminopimelate</name>
        <dbReference type="ChEBI" id="CHEBI:57791"/>
    </ligand>
</feature>
<dbReference type="Proteomes" id="UP001231941">
    <property type="component" value="Unassembled WGS sequence"/>
</dbReference>
<comment type="function">
    <text evidence="12">Catalyzes the addition of meso-diaminopimelic acid to the nucleotide precursor UDP-N-acetylmuramoyl-L-alanyl-D-glutamate (UMAG) in the biosynthesis of bacterial cell-wall peptidoglycan.</text>
</comment>
<evidence type="ECO:0000259" key="14">
    <source>
        <dbReference type="Pfam" id="PF01225"/>
    </source>
</evidence>
<dbReference type="HAMAP" id="MF_00208">
    <property type="entry name" value="MurE"/>
    <property type="match status" value="1"/>
</dbReference>
<dbReference type="SUPFAM" id="SSF53244">
    <property type="entry name" value="MurD-like peptide ligases, peptide-binding domain"/>
    <property type="match status" value="1"/>
</dbReference>
<feature type="domain" description="Mur ligase C-terminal" evidence="15">
    <location>
        <begin position="336"/>
        <end position="466"/>
    </location>
</feature>
<evidence type="ECO:0000256" key="13">
    <source>
        <dbReference type="RuleBase" id="RU004135"/>
    </source>
</evidence>
<dbReference type="InterPro" id="IPR005761">
    <property type="entry name" value="UDP-N-AcMur-Glu-dNH2Pim_ligase"/>
</dbReference>
<comment type="subcellular location">
    <subcellularLocation>
        <location evidence="12 13">Cytoplasm</location>
    </subcellularLocation>
</comment>
<keyword evidence="5 12" id="KW-0132">Cell division</keyword>
<dbReference type="Pfam" id="PF01225">
    <property type="entry name" value="Mur_ligase"/>
    <property type="match status" value="1"/>
</dbReference>
<keyword evidence="3 12" id="KW-0963">Cytoplasm</keyword>
<dbReference type="PANTHER" id="PTHR23135:SF4">
    <property type="entry name" value="UDP-N-ACETYLMURAMOYL-L-ALANYL-D-GLUTAMATE--2,6-DIAMINOPIMELATE LIGASE MURE HOMOLOG, CHLOROPLASTIC"/>
    <property type="match status" value="1"/>
</dbReference>
<evidence type="ECO:0000256" key="6">
    <source>
        <dbReference type="ARBA" id="ARBA00022741"/>
    </source>
</evidence>
<evidence type="ECO:0000256" key="2">
    <source>
        <dbReference type="ARBA" id="ARBA00005898"/>
    </source>
</evidence>
<comment type="caution">
    <text evidence="12">Lacks conserved residue(s) required for the propagation of feature annotation.</text>
</comment>
<dbReference type="InterPro" id="IPR036565">
    <property type="entry name" value="Mur-like_cat_sf"/>
</dbReference>
<keyword evidence="8 12" id="KW-0133">Cell shape</keyword>
<feature type="domain" description="Mur ligase central" evidence="16">
    <location>
        <begin position="106"/>
        <end position="314"/>
    </location>
</feature>
<reference evidence="17 18" key="1">
    <citation type="submission" date="2023-08" db="EMBL/GenBank/DDBJ databases">
        <authorList>
            <person name="Park J.-S."/>
        </authorList>
    </citation>
    <scope>NUCLEOTIDE SEQUENCE [LARGE SCALE GENOMIC DNA]</scope>
    <source>
        <strain evidence="17 18">2205SS18-9</strain>
    </source>
</reference>
<feature type="binding site" evidence="12">
    <location>
        <position position="30"/>
    </location>
    <ligand>
        <name>UDP-N-acetyl-alpha-D-muramoyl-L-alanyl-D-glutamate</name>
        <dbReference type="ChEBI" id="CHEBI:83900"/>
    </ligand>
</feature>
<feature type="binding site" evidence="12">
    <location>
        <begin position="150"/>
        <end position="151"/>
    </location>
    <ligand>
        <name>UDP-N-acetyl-alpha-D-muramoyl-L-alanyl-D-glutamate</name>
        <dbReference type="ChEBI" id="CHEBI:83900"/>
    </ligand>
</feature>
<feature type="binding site" evidence="12">
    <location>
        <position position="149"/>
    </location>
    <ligand>
        <name>UDP-N-acetyl-alpha-D-muramoyl-L-alanyl-D-glutamate</name>
        <dbReference type="ChEBI" id="CHEBI:83900"/>
    </ligand>
</feature>
<feature type="binding site" evidence="12">
    <location>
        <begin position="108"/>
        <end position="114"/>
    </location>
    <ligand>
        <name>ATP</name>
        <dbReference type="ChEBI" id="CHEBI:30616"/>
    </ligand>
</feature>
<organism evidence="17 18">
    <name type="scientific">Chengkuizengella axinellae</name>
    <dbReference type="NCBI Taxonomy" id="3064388"/>
    <lineage>
        <taxon>Bacteria</taxon>
        <taxon>Bacillati</taxon>
        <taxon>Bacillota</taxon>
        <taxon>Bacilli</taxon>
        <taxon>Bacillales</taxon>
        <taxon>Paenibacillaceae</taxon>
        <taxon>Chengkuizengella</taxon>
    </lineage>
</organism>
<evidence type="ECO:0000256" key="10">
    <source>
        <dbReference type="ARBA" id="ARBA00023306"/>
    </source>
</evidence>
<dbReference type="Pfam" id="PF08245">
    <property type="entry name" value="Mur_ligase_M"/>
    <property type="match status" value="1"/>
</dbReference>
<keyword evidence="11 12" id="KW-0961">Cell wall biogenesis/degradation</keyword>
<comment type="caution">
    <text evidence="17">The sequence shown here is derived from an EMBL/GenBank/DDBJ whole genome shotgun (WGS) entry which is preliminary data.</text>
</comment>
<keyword evidence="4 12" id="KW-0436">Ligase</keyword>
<evidence type="ECO:0000256" key="9">
    <source>
        <dbReference type="ARBA" id="ARBA00022984"/>
    </source>
</evidence>
<dbReference type="InterPro" id="IPR000713">
    <property type="entry name" value="Mur_ligase_N"/>
</dbReference>
<evidence type="ECO:0000259" key="15">
    <source>
        <dbReference type="Pfam" id="PF02875"/>
    </source>
</evidence>
<comment type="cofactor">
    <cofactor evidence="12">
        <name>Mg(2+)</name>
        <dbReference type="ChEBI" id="CHEBI:18420"/>
    </cofactor>
</comment>
<dbReference type="EC" id="6.3.2.13" evidence="12"/>
<gene>
    <name evidence="12" type="primary">murE</name>
    <name evidence="17" type="ORF">Q5Y73_16180</name>
</gene>
<dbReference type="EMBL" id="JAVAMP010000009">
    <property type="protein sequence ID" value="MDP5275648.1"/>
    <property type="molecule type" value="Genomic_DNA"/>
</dbReference>
<keyword evidence="9 12" id="KW-0573">Peptidoglycan synthesis</keyword>
<evidence type="ECO:0000259" key="16">
    <source>
        <dbReference type="Pfam" id="PF08245"/>
    </source>
</evidence>
<feature type="domain" description="Mur ligase N-terminal catalytic" evidence="14">
    <location>
        <begin position="23"/>
        <end position="78"/>
    </location>
</feature>
<dbReference type="NCBIfam" id="NF001124">
    <property type="entry name" value="PRK00139.1-2"/>
    <property type="match status" value="1"/>
</dbReference>
<evidence type="ECO:0000256" key="7">
    <source>
        <dbReference type="ARBA" id="ARBA00022840"/>
    </source>
</evidence>
<dbReference type="SUPFAM" id="SSF53623">
    <property type="entry name" value="MurD-like peptide ligases, catalytic domain"/>
    <property type="match status" value="1"/>
</dbReference>
<evidence type="ECO:0000256" key="1">
    <source>
        <dbReference type="ARBA" id="ARBA00004752"/>
    </source>
</evidence>
<name>A0ABT9J211_9BACL</name>
<dbReference type="InterPro" id="IPR004101">
    <property type="entry name" value="Mur_ligase_C"/>
</dbReference>
<dbReference type="Gene3D" id="3.40.1390.10">
    <property type="entry name" value="MurE/MurF, N-terminal domain"/>
    <property type="match status" value="1"/>
</dbReference>
<dbReference type="InterPro" id="IPR013221">
    <property type="entry name" value="Mur_ligase_cen"/>
</dbReference>
<feature type="short sequence motif" description="Meso-diaminopimelate recognition motif" evidence="12">
    <location>
        <begin position="409"/>
        <end position="412"/>
    </location>
</feature>
<comment type="catalytic activity">
    <reaction evidence="12">
        <text>UDP-N-acetyl-alpha-D-muramoyl-L-alanyl-D-glutamate + meso-2,6-diaminopimelate + ATP = UDP-N-acetyl-alpha-D-muramoyl-L-alanyl-gamma-D-glutamyl-meso-2,6-diaminopimelate + ADP + phosphate + H(+)</text>
        <dbReference type="Rhea" id="RHEA:23676"/>
        <dbReference type="ChEBI" id="CHEBI:15378"/>
        <dbReference type="ChEBI" id="CHEBI:30616"/>
        <dbReference type="ChEBI" id="CHEBI:43474"/>
        <dbReference type="ChEBI" id="CHEBI:57791"/>
        <dbReference type="ChEBI" id="CHEBI:83900"/>
        <dbReference type="ChEBI" id="CHEBI:83905"/>
        <dbReference type="ChEBI" id="CHEBI:456216"/>
        <dbReference type="EC" id="6.3.2.13"/>
    </reaction>
</comment>
<feature type="binding site" evidence="12">
    <location>
        <position position="385"/>
    </location>
    <ligand>
        <name>meso-2,6-diaminopimelate</name>
        <dbReference type="ChEBI" id="CHEBI:57791"/>
    </ligand>
</feature>
<feature type="modified residue" description="N6-carboxylysine" evidence="12">
    <location>
        <position position="217"/>
    </location>
</feature>
<feature type="binding site" evidence="12">
    <location>
        <position position="464"/>
    </location>
    <ligand>
        <name>meso-2,6-diaminopimelate</name>
        <dbReference type="ChEBI" id="CHEBI:57791"/>
    </ligand>
</feature>
<keyword evidence="12" id="KW-0460">Magnesium</keyword>
<comment type="PTM">
    <text evidence="12">Carboxylation is probably crucial for Mg(2+) binding and, consequently, for the gamma-phosphate positioning of ATP.</text>
</comment>
<keyword evidence="6 12" id="KW-0547">Nucleotide-binding</keyword>
<dbReference type="GO" id="GO:0008765">
    <property type="term" value="F:UDP-N-acetylmuramoylalanyl-D-glutamate-2,6-diaminopimelate ligase activity"/>
    <property type="evidence" value="ECO:0007669"/>
    <property type="project" value="UniProtKB-EC"/>
</dbReference>
<dbReference type="RefSeq" id="WP_305992961.1">
    <property type="nucleotide sequence ID" value="NZ_JAVAMP010000009.1"/>
</dbReference>
<feature type="binding site" evidence="12">
    <location>
        <position position="185"/>
    </location>
    <ligand>
        <name>UDP-N-acetyl-alpha-D-muramoyl-L-alanyl-D-glutamate</name>
        <dbReference type="ChEBI" id="CHEBI:83900"/>
    </ligand>
</feature>
<evidence type="ECO:0000256" key="4">
    <source>
        <dbReference type="ARBA" id="ARBA00022598"/>
    </source>
</evidence>
<evidence type="ECO:0000256" key="12">
    <source>
        <dbReference type="HAMAP-Rule" id="MF_00208"/>
    </source>
</evidence>
<evidence type="ECO:0000256" key="3">
    <source>
        <dbReference type="ARBA" id="ARBA00022490"/>
    </source>
</evidence>
<keyword evidence="18" id="KW-1185">Reference proteome</keyword>
<dbReference type="PROSITE" id="PS01011">
    <property type="entry name" value="FOLYLPOLYGLU_SYNT_1"/>
    <property type="match status" value="1"/>
</dbReference>
<comment type="similarity">
    <text evidence="2 12">Belongs to the MurCDEF family. MurE subfamily.</text>
</comment>
<evidence type="ECO:0000256" key="8">
    <source>
        <dbReference type="ARBA" id="ARBA00022960"/>
    </source>
</evidence>
<dbReference type="NCBIfam" id="NF001126">
    <property type="entry name" value="PRK00139.1-4"/>
    <property type="match status" value="1"/>
</dbReference>
<sequence length="498" mass="55622">MKLYELLQLIPGSRIVGDSNKSIQGIEVDSRLVKPGDLFICIIGFQMDGHHYASQAIKQGAAALVTNYELDVEAPQIIVKNSRFALAIFSNHFFNYPSQKLKLIGVTGTNGKTTTTYLLEKILQDRGFQTGLMGTIEMKIGNRSHEVKNTTQDVLELQRSLSRMVESGAQYCVMEASSHGLELGRVKGCDFKTAIFTNLTQDHLDFHMTMEQYREAKSLLFSRLGNIYNEDPEKRKTAILNADDPSSVYFEKVTAAHVITYGIDQEADVRAKDVKTFSEGTSFRLESYAGNANFRLNLIGKFSVYNVLAAIAAALAEGLNLQEIKSSLEAVEGINGRFEKVSEGQDFSVIVDYSHTPDSLENVLTTIKQFAKRKVICVFGCGGDRDRTKRPMMGEIVGKYSDYCLITSDNPRTENGLEILKDIEPGVISAGKSKDQYDLFVDRKQAIEKAIEMANCEDVVLIAGKGHENYQEINGIRYDFDDRLIAKKTLKKFSVKRL</sequence>
<dbReference type="PANTHER" id="PTHR23135">
    <property type="entry name" value="MUR LIGASE FAMILY MEMBER"/>
    <property type="match status" value="1"/>
</dbReference>
<dbReference type="InterPro" id="IPR035911">
    <property type="entry name" value="MurE/MurF_N"/>
</dbReference>